<feature type="signal peptide" evidence="1">
    <location>
        <begin position="1"/>
        <end position="23"/>
    </location>
</feature>
<reference evidence="3 4" key="1">
    <citation type="submission" date="2019-08" db="EMBL/GenBank/DDBJ databases">
        <title>Lewinella sp. strain SSH13 Genome sequencing and assembly.</title>
        <authorList>
            <person name="Kim I."/>
        </authorList>
    </citation>
    <scope>NUCLEOTIDE SEQUENCE [LARGE SCALE GENOMIC DNA]</scope>
    <source>
        <strain evidence="3 4">SSH13</strain>
    </source>
</reference>
<dbReference type="Proteomes" id="UP000321907">
    <property type="component" value="Unassembled WGS sequence"/>
</dbReference>
<proteinExistence type="predicted"/>
<protein>
    <recommendedName>
        <fullName evidence="2">Dockerin domain-containing protein</fullName>
    </recommendedName>
</protein>
<dbReference type="GO" id="GO:0000272">
    <property type="term" value="P:polysaccharide catabolic process"/>
    <property type="evidence" value="ECO:0007669"/>
    <property type="project" value="InterPro"/>
</dbReference>
<keyword evidence="4" id="KW-1185">Reference proteome</keyword>
<evidence type="ECO:0000256" key="1">
    <source>
        <dbReference type="SAM" id="SignalP"/>
    </source>
</evidence>
<dbReference type="InterPro" id="IPR008969">
    <property type="entry name" value="CarboxyPept-like_regulatory"/>
</dbReference>
<keyword evidence="1" id="KW-0732">Signal</keyword>
<evidence type="ECO:0000313" key="4">
    <source>
        <dbReference type="Proteomes" id="UP000321907"/>
    </source>
</evidence>
<comment type="caution">
    <text evidence="3">The sequence shown here is derived from an EMBL/GenBank/DDBJ whole genome shotgun (WGS) entry which is preliminary data.</text>
</comment>
<dbReference type="AlphaFoldDB" id="A0A5C7FTA4"/>
<dbReference type="InterPro" id="IPR036439">
    <property type="entry name" value="Dockerin_dom_sf"/>
</dbReference>
<feature type="chain" id="PRO_5022719744" description="Dockerin domain-containing protein" evidence="1">
    <location>
        <begin position="24"/>
        <end position="336"/>
    </location>
</feature>
<name>A0A5C7FTA4_9BACT</name>
<evidence type="ECO:0000313" key="3">
    <source>
        <dbReference type="EMBL" id="TXF87998.1"/>
    </source>
</evidence>
<feature type="domain" description="Dockerin" evidence="2">
    <location>
        <begin position="224"/>
        <end position="293"/>
    </location>
</feature>
<accession>A0A5C7FTA4</accession>
<dbReference type="PROSITE" id="PS51766">
    <property type="entry name" value="DOCKERIN"/>
    <property type="match status" value="1"/>
</dbReference>
<dbReference type="EMBL" id="VOXD01000028">
    <property type="protein sequence ID" value="TXF87998.1"/>
    <property type="molecule type" value="Genomic_DNA"/>
</dbReference>
<gene>
    <name evidence="3" type="ORF">FUA23_16695</name>
</gene>
<dbReference type="SUPFAM" id="SSF49464">
    <property type="entry name" value="Carboxypeptidase regulatory domain-like"/>
    <property type="match status" value="1"/>
</dbReference>
<organism evidence="3 4">
    <name type="scientific">Neolewinella aurantiaca</name>
    <dbReference type="NCBI Taxonomy" id="2602767"/>
    <lineage>
        <taxon>Bacteria</taxon>
        <taxon>Pseudomonadati</taxon>
        <taxon>Bacteroidota</taxon>
        <taxon>Saprospiria</taxon>
        <taxon>Saprospirales</taxon>
        <taxon>Lewinellaceae</taxon>
        <taxon>Neolewinella</taxon>
    </lineage>
</organism>
<dbReference type="Gene3D" id="1.10.1330.10">
    <property type="entry name" value="Dockerin domain"/>
    <property type="match status" value="1"/>
</dbReference>
<sequence>MYTLNRFLLIVTLLTYFSGLSYAQDTICIYFDTINVEQVSVEPSVYRIPMYASNLVEVSGLITDIRIAGDGNLKILDLNIDESIESAGDFNVFSEDSTRVANNFNSQAPAFSWPNDTPLGYLEVQADLLNGSISIEFVSQTAITVISNPPVLPVKGIDVESVMYDPQRELTGVVQEIGGAPVPNIILSLQTPDSLLYDTTDTEGLYEFSVPAAPGSFQLTVVGPNELYSRTERISGINVVDIDLIYRHAAGTLLLSNASALITADVNEDSNIDALDAELIREYTFLKIDAFPGSPHFRFLTQEEEPKETVSFENGIPADQEIDFVFLKKGNVNFSN</sequence>
<dbReference type="OrthoDB" id="914976at2"/>
<dbReference type="InterPro" id="IPR016134">
    <property type="entry name" value="Dockerin_dom"/>
</dbReference>
<evidence type="ECO:0000259" key="2">
    <source>
        <dbReference type="PROSITE" id="PS51766"/>
    </source>
</evidence>
<dbReference type="CDD" id="cd14256">
    <property type="entry name" value="Dockerin_I"/>
    <property type="match status" value="1"/>
</dbReference>
<dbReference type="SUPFAM" id="SSF63446">
    <property type="entry name" value="Type I dockerin domain"/>
    <property type="match status" value="1"/>
</dbReference>
<dbReference type="RefSeq" id="WP_147931907.1">
    <property type="nucleotide sequence ID" value="NZ_VOXD01000028.1"/>
</dbReference>